<sequence>LHIESEDTQ</sequence>
<reference evidence="1 2" key="1">
    <citation type="submission" date="2014-04" db="EMBL/GenBank/DDBJ databases">
        <authorList>
            <consortium name="International Citrus Genome Consortium"/>
            <person name="Gmitter F."/>
            <person name="Chen C."/>
            <person name="Farmerie W."/>
            <person name="Harkins T."/>
            <person name="Desany B."/>
            <person name="Mohiuddin M."/>
            <person name="Kodira C."/>
            <person name="Borodovsky M."/>
            <person name="Lomsadze A."/>
            <person name="Burns P."/>
            <person name="Jenkins J."/>
            <person name="Prochnik S."/>
            <person name="Shu S."/>
            <person name="Chapman J."/>
            <person name="Pitluck S."/>
            <person name="Schmutz J."/>
            <person name="Rokhsar D."/>
        </authorList>
    </citation>
    <scope>NUCLEOTIDE SEQUENCE</scope>
</reference>
<name>A0A067H1I3_CITSI</name>
<feature type="non-terminal residue" evidence="1">
    <location>
        <position position="1"/>
    </location>
</feature>
<gene>
    <name evidence="1" type="ORF">CISIN_1g0465301mg</name>
</gene>
<keyword evidence="2" id="KW-1185">Reference proteome</keyword>
<dbReference type="Proteomes" id="UP000027120">
    <property type="component" value="Unassembled WGS sequence"/>
</dbReference>
<organism evidence="1 2">
    <name type="scientific">Citrus sinensis</name>
    <name type="common">Sweet orange</name>
    <name type="synonym">Citrus aurantium var. sinensis</name>
    <dbReference type="NCBI Taxonomy" id="2711"/>
    <lineage>
        <taxon>Eukaryota</taxon>
        <taxon>Viridiplantae</taxon>
        <taxon>Streptophyta</taxon>
        <taxon>Embryophyta</taxon>
        <taxon>Tracheophyta</taxon>
        <taxon>Spermatophyta</taxon>
        <taxon>Magnoliopsida</taxon>
        <taxon>eudicotyledons</taxon>
        <taxon>Gunneridae</taxon>
        <taxon>Pentapetalae</taxon>
        <taxon>rosids</taxon>
        <taxon>malvids</taxon>
        <taxon>Sapindales</taxon>
        <taxon>Rutaceae</taxon>
        <taxon>Aurantioideae</taxon>
        <taxon>Citrus</taxon>
    </lineage>
</organism>
<protein>
    <submittedName>
        <fullName evidence="1">Uncharacterized protein</fullName>
    </submittedName>
</protein>
<proteinExistence type="predicted"/>
<evidence type="ECO:0000313" key="1">
    <source>
        <dbReference type="EMBL" id="KDO81587.1"/>
    </source>
</evidence>
<dbReference type="EMBL" id="KK784876">
    <property type="protein sequence ID" value="KDO81587.1"/>
    <property type="molecule type" value="Genomic_DNA"/>
</dbReference>
<accession>A0A067H1I3</accession>
<evidence type="ECO:0000313" key="2">
    <source>
        <dbReference type="Proteomes" id="UP000027120"/>
    </source>
</evidence>